<dbReference type="Pfam" id="PF13365">
    <property type="entry name" value="Trypsin_2"/>
    <property type="match status" value="1"/>
</dbReference>
<dbReference type="SUPFAM" id="SSF50494">
    <property type="entry name" value="Trypsin-like serine proteases"/>
    <property type="match status" value="1"/>
</dbReference>
<reference evidence="4" key="1">
    <citation type="submission" date="2018-05" db="EMBL/GenBank/DDBJ databases">
        <authorList>
            <person name="Lanie J.A."/>
            <person name="Ng W.-L."/>
            <person name="Kazmierczak K.M."/>
            <person name="Andrzejewski T.M."/>
            <person name="Davidsen T.M."/>
            <person name="Wayne K.J."/>
            <person name="Tettelin H."/>
            <person name="Glass J.I."/>
            <person name="Rusch D."/>
            <person name="Podicherti R."/>
            <person name="Tsui H.-C.T."/>
            <person name="Winkler M.E."/>
        </authorList>
    </citation>
    <scope>NUCLEOTIDE SEQUENCE</scope>
</reference>
<protein>
    <recommendedName>
        <fullName evidence="3">PDZ domain-containing protein</fullName>
    </recommendedName>
</protein>
<gene>
    <name evidence="4" type="ORF">METZ01_LOCUS190027</name>
</gene>
<organism evidence="4">
    <name type="scientific">marine metagenome</name>
    <dbReference type="NCBI Taxonomy" id="408172"/>
    <lineage>
        <taxon>unclassified sequences</taxon>
        <taxon>metagenomes</taxon>
        <taxon>ecological metagenomes</taxon>
    </lineage>
</organism>
<accession>A0A382DHR2</accession>
<sequence>VLTLWVSVCRAQTESDPRAGQTQTTAVAQLEALSDAFRAVHEEATPAVVLIQTSGDWDRIMPRFHPRIDPPEDGEAPTGMGSGVIISEDGYILSNHHVVKDADTIGVVFRDRRRLPAQVVGIDSLIDIALLKVNATGLPVARLGESSHLRIGDCVVAIGYPLGMGTTLTHGIVSALGRDANVIGGRSGIESFIQTNAVINPGNSGGPLLDLQGRVIGINTAISTRTGYYIGYGLAVPIDLAREAVDDLLTHGRIVRGYLGIEMTAVDDARVRELQLGLDPPRGVLVTAVLPGTAAEIGGLDSNDVILSVDGEIVNVPNQVQTRIYNRDPGETIELVLFREGLERHVLVTLGEREDDQRLARGEHRLDALGITVATVGERASALGLSESVAEQLGL</sequence>
<evidence type="ECO:0000256" key="1">
    <source>
        <dbReference type="ARBA" id="ARBA00022670"/>
    </source>
</evidence>
<dbReference type="InterPro" id="IPR009003">
    <property type="entry name" value="Peptidase_S1_PA"/>
</dbReference>
<dbReference type="Pfam" id="PF13180">
    <property type="entry name" value="PDZ_2"/>
    <property type="match status" value="1"/>
</dbReference>
<evidence type="ECO:0000313" key="4">
    <source>
        <dbReference type="EMBL" id="SVB37173.1"/>
    </source>
</evidence>
<dbReference type="PRINTS" id="PR00834">
    <property type="entry name" value="PROTEASES2C"/>
</dbReference>
<evidence type="ECO:0000256" key="2">
    <source>
        <dbReference type="ARBA" id="ARBA00022801"/>
    </source>
</evidence>
<name>A0A382DHR2_9ZZZZ</name>
<evidence type="ECO:0000259" key="3">
    <source>
        <dbReference type="PROSITE" id="PS50106"/>
    </source>
</evidence>
<feature type="non-terminal residue" evidence="4">
    <location>
        <position position="1"/>
    </location>
</feature>
<dbReference type="PROSITE" id="PS50106">
    <property type="entry name" value="PDZ"/>
    <property type="match status" value="1"/>
</dbReference>
<dbReference type="PANTHER" id="PTHR43343">
    <property type="entry name" value="PEPTIDASE S12"/>
    <property type="match status" value="1"/>
</dbReference>
<dbReference type="Gene3D" id="2.30.42.10">
    <property type="match status" value="1"/>
</dbReference>
<feature type="domain" description="PDZ" evidence="3">
    <location>
        <begin position="248"/>
        <end position="341"/>
    </location>
</feature>
<dbReference type="Gene3D" id="2.40.10.120">
    <property type="match status" value="1"/>
</dbReference>
<proteinExistence type="predicted"/>
<keyword evidence="2" id="KW-0378">Hydrolase</keyword>
<keyword evidence="1" id="KW-0645">Protease</keyword>
<dbReference type="SMART" id="SM00228">
    <property type="entry name" value="PDZ"/>
    <property type="match status" value="1"/>
</dbReference>
<dbReference type="GO" id="GO:0004252">
    <property type="term" value="F:serine-type endopeptidase activity"/>
    <property type="evidence" value="ECO:0007669"/>
    <property type="project" value="InterPro"/>
</dbReference>
<dbReference type="InterPro" id="IPR036034">
    <property type="entry name" value="PDZ_sf"/>
</dbReference>
<dbReference type="InterPro" id="IPR001478">
    <property type="entry name" value="PDZ"/>
</dbReference>
<dbReference type="InterPro" id="IPR051201">
    <property type="entry name" value="Chloro_Bact_Ser_Proteases"/>
</dbReference>
<dbReference type="InterPro" id="IPR001940">
    <property type="entry name" value="Peptidase_S1C"/>
</dbReference>
<dbReference type="GO" id="GO:0006508">
    <property type="term" value="P:proteolysis"/>
    <property type="evidence" value="ECO:0007669"/>
    <property type="project" value="UniProtKB-KW"/>
</dbReference>
<dbReference type="AlphaFoldDB" id="A0A382DHR2"/>
<dbReference type="EMBL" id="UINC01039138">
    <property type="protein sequence ID" value="SVB37173.1"/>
    <property type="molecule type" value="Genomic_DNA"/>
</dbReference>
<feature type="non-terminal residue" evidence="4">
    <location>
        <position position="395"/>
    </location>
</feature>
<dbReference type="SUPFAM" id="SSF50156">
    <property type="entry name" value="PDZ domain-like"/>
    <property type="match status" value="1"/>
</dbReference>
<dbReference type="PANTHER" id="PTHR43343:SF3">
    <property type="entry name" value="PROTEASE DO-LIKE 8, CHLOROPLASTIC"/>
    <property type="match status" value="1"/>
</dbReference>